<dbReference type="AlphaFoldDB" id="A0A4U0UP05"/>
<comment type="caution">
    <text evidence="1">The sequence shown here is derived from an EMBL/GenBank/DDBJ whole genome shotgun (WGS) entry which is preliminary data.</text>
</comment>
<reference evidence="1 2" key="1">
    <citation type="submission" date="2017-03" db="EMBL/GenBank/DDBJ databases">
        <title>Genomes of endolithic fungi from Antarctica.</title>
        <authorList>
            <person name="Coleine C."/>
            <person name="Masonjones S."/>
            <person name="Stajich J.E."/>
        </authorList>
    </citation>
    <scope>NUCLEOTIDE SEQUENCE [LARGE SCALE GENOMIC DNA]</scope>
    <source>
        <strain evidence="1 2">CCFEE 5311</strain>
    </source>
</reference>
<dbReference type="Proteomes" id="UP000310066">
    <property type="component" value="Unassembled WGS sequence"/>
</dbReference>
<protein>
    <submittedName>
        <fullName evidence="1">Uncharacterized protein</fullName>
    </submittedName>
</protein>
<evidence type="ECO:0000313" key="2">
    <source>
        <dbReference type="Proteomes" id="UP000310066"/>
    </source>
</evidence>
<organism evidence="1 2">
    <name type="scientific">Friedmanniomyces endolithicus</name>
    <dbReference type="NCBI Taxonomy" id="329885"/>
    <lineage>
        <taxon>Eukaryota</taxon>
        <taxon>Fungi</taxon>
        <taxon>Dikarya</taxon>
        <taxon>Ascomycota</taxon>
        <taxon>Pezizomycotina</taxon>
        <taxon>Dothideomycetes</taxon>
        <taxon>Dothideomycetidae</taxon>
        <taxon>Mycosphaerellales</taxon>
        <taxon>Teratosphaeriaceae</taxon>
        <taxon>Friedmanniomyces</taxon>
    </lineage>
</organism>
<name>A0A4U0UP05_9PEZI</name>
<proteinExistence type="predicted"/>
<accession>A0A4U0UP05</accession>
<evidence type="ECO:0000313" key="1">
    <source>
        <dbReference type="EMBL" id="TKA37611.1"/>
    </source>
</evidence>
<gene>
    <name evidence="1" type="ORF">B0A54_11695</name>
</gene>
<dbReference type="OrthoDB" id="10501278at2759"/>
<sequence>MLGAILGLGLALLALYLVRAIRTYYSLSHFGGHWVAGWSRLWLLRTQGSGEMNKRFTEVNRKYGSTARIAPGMLITSDVC</sequence>
<dbReference type="EMBL" id="NAJP01000050">
    <property type="protein sequence ID" value="TKA37611.1"/>
    <property type="molecule type" value="Genomic_DNA"/>
</dbReference>